<dbReference type="AlphaFoldDB" id="A0A8S9PDH9"/>
<dbReference type="Proteomes" id="UP000712600">
    <property type="component" value="Unassembled WGS sequence"/>
</dbReference>
<organism evidence="2 3">
    <name type="scientific">Brassica cretica</name>
    <name type="common">Mustard</name>
    <dbReference type="NCBI Taxonomy" id="69181"/>
    <lineage>
        <taxon>Eukaryota</taxon>
        <taxon>Viridiplantae</taxon>
        <taxon>Streptophyta</taxon>
        <taxon>Embryophyta</taxon>
        <taxon>Tracheophyta</taxon>
        <taxon>Spermatophyta</taxon>
        <taxon>Magnoliopsida</taxon>
        <taxon>eudicotyledons</taxon>
        <taxon>Gunneridae</taxon>
        <taxon>Pentapetalae</taxon>
        <taxon>rosids</taxon>
        <taxon>malvids</taxon>
        <taxon>Brassicales</taxon>
        <taxon>Brassicaceae</taxon>
        <taxon>Brassiceae</taxon>
        <taxon>Brassica</taxon>
    </lineage>
</organism>
<sequence>MDPNQTIATTPSRINDVDPIGSDSRTETLSDQRVQMGRPKQPRRNESLQSEPQTRTERQATIDPRHQTGPQFQIEPRSTTEQELESGIVPEKGSPPTT</sequence>
<feature type="compositionally biased region" description="Basic and acidic residues" evidence="1">
    <location>
        <begin position="54"/>
        <end position="66"/>
    </location>
</feature>
<comment type="caution">
    <text evidence="2">The sequence shown here is derived from an EMBL/GenBank/DDBJ whole genome shotgun (WGS) entry which is preliminary data.</text>
</comment>
<feature type="compositionally biased region" description="Polar residues" evidence="1">
    <location>
        <begin position="68"/>
        <end position="81"/>
    </location>
</feature>
<gene>
    <name evidence="2" type="ORF">F2Q69_00005217</name>
</gene>
<proteinExistence type="predicted"/>
<dbReference type="EMBL" id="QGKX02001521">
    <property type="protein sequence ID" value="KAF3511137.1"/>
    <property type="molecule type" value="Genomic_DNA"/>
</dbReference>
<feature type="compositionally biased region" description="Polar residues" evidence="1">
    <location>
        <begin position="1"/>
        <end position="13"/>
    </location>
</feature>
<evidence type="ECO:0000256" key="1">
    <source>
        <dbReference type="SAM" id="MobiDB-lite"/>
    </source>
</evidence>
<protein>
    <submittedName>
        <fullName evidence="2">Uncharacterized protein</fullName>
    </submittedName>
</protein>
<accession>A0A8S9PDH9</accession>
<name>A0A8S9PDH9_BRACR</name>
<reference evidence="2" key="1">
    <citation type="submission" date="2019-12" db="EMBL/GenBank/DDBJ databases">
        <title>Genome sequencing and annotation of Brassica cretica.</title>
        <authorList>
            <person name="Studholme D.J."/>
            <person name="Sarris P."/>
        </authorList>
    </citation>
    <scope>NUCLEOTIDE SEQUENCE</scope>
    <source>
        <strain evidence="2">PFS-109/04</strain>
        <tissue evidence="2">Leaf</tissue>
    </source>
</reference>
<feature type="region of interest" description="Disordered" evidence="1">
    <location>
        <begin position="1"/>
        <end position="98"/>
    </location>
</feature>
<evidence type="ECO:0000313" key="3">
    <source>
        <dbReference type="Proteomes" id="UP000712600"/>
    </source>
</evidence>
<evidence type="ECO:0000313" key="2">
    <source>
        <dbReference type="EMBL" id="KAF3511137.1"/>
    </source>
</evidence>